<dbReference type="CDD" id="cd00038">
    <property type="entry name" value="CAP_ED"/>
    <property type="match status" value="1"/>
</dbReference>
<dbReference type="PROSITE" id="PS50042">
    <property type="entry name" value="CNMP_BINDING_3"/>
    <property type="match status" value="1"/>
</dbReference>
<dbReference type="OrthoDB" id="421226at2759"/>
<dbReference type="PROSITE" id="PS00889">
    <property type="entry name" value="CNMP_BINDING_2"/>
    <property type="match status" value="1"/>
</dbReference>
<dbReference type="SUPFAM" id="SSF52047">
    <property type="entry name" value="RNI-like"/>
    <property type="match status" value="1"/>
</dbReference>
<dbReference type="Pfam" id="PF25372">
    <property type="entry name" value="DUF7885"/>
    <property type="match status" value="2"/>
</dbReference>
<dbReference type="InterPro" id="IPR018488">
    <property type="entry name" value="cNMP-bd_CS"/>
</dbReference>
<protein>
    <recommendedName>
        <fullName evidence="2">Cyclic nucleotide-binding domain-containing protein</fullName>
    </recommendedName>
</protein>
<organism evidence="3 4">
    <name type="scientific">Synchytrium endobioticum</name>
    <dbReference type="NCBI Taxonomy" id="286115"/>
    <lineage>
        <taxon>Eukaryota</taxon>
        <taxon>Fungi</taxon>
        <taxon>Fungi incertae sedis</taxon>
        <taxon>Chytridiomycota</taxon>
        <taxon>Chytridiomycota incertae sedis</taxon>
        <taxon>Chytridiomycetes</taxon>
        <taxon>Synchytriales</taxon>
        <taxon>Synchytriaceae</taxon>
        <taxon>Synchytrium</taxon>
    </lineage>
</organism>
<accession>A0A507D2B1</accession>
<dbReference type="InterPro" id="IPR057207">
    <property type="entry name" value="FBXL15_LRR"/>
</dbReference>
<dbReference type="GO" id="GO:0019005">
    <property type="term" value="C:SCF ubiquitin ligase complex"/>
    <property type="evidence" value="ECO:0007669"/>
    <property type="project" value="TreeGrafter"/>
</dbReference>
<dbReference type="AlphaFoldDB" id="A0A507D2B1"/>
<dbReference type="InterPro" id="IPR000595">
    <property type="entry name" value="cNMP-bd_dom"/>
</dbReference>
<dbReference type="Proteomes" id="UP000320475">
    <property type="component" value="Unassembled WGS sequence"/>
</dbReference>
<dbReference type="FunFam" id="2.60.120.10:FF:000057">
    <property type="entry name" value="Cyclic nucleotide-binding domain protein"/>
    <property type="match status" value="1"/>
</dbReference>
<feature type="compositionally biased region" description="Acidic residues" evidence="1">
    <location>
        <begin position="344"/>
        <end position="353"/>
    </location>
</feature>
<dbReference type="PANTHER" id="PTHR13318:SF247">
    <property type="entry name" value="GH16156P"/>
    <property type="match status" value="1"/>
</dbReference>
<dbReference type="Gene3D" id="2.60.120.10">
    <property type="entry name" value="Jelly Rolls"/>
    <property type="match status" value="1"/>
</dbReference>
<dbReference type="InterPro" id="IPR006553">
    <property type="entry name" value="Leu-rich_rpt_Cys-con_subtyp"/>
</dbReference>
<evidence type="ECO:0000313" key="3">
    <source>
        <dbReference type="EMBL" id="TPX45603.1"/>
    </source>
</evidence>
<feature type="region of interest" description="Disordered" evidence="1">
    <location>
        <begin position="373"/>
        <end position="396"/>
    </location>
</feature>
<dbReference type="InterPro" id="IPR018490">
    <property type="entry name" value="cNMP-bd_dom_sf"/>
</dbReference>
<proteinExistence type="predicted"/>
<dbReference type="GO" id="GO:0031146">
    <property type="term" value="P:SCF-dependent proteasomal ubiquitin-dependent protein catabolic process"/>
    <property type="evidence" value="ECO:0007669"/>
    <property type="project" value="TreeGrafter"/>
</dbReference>
<name>A0A507D2B1_9FUNG</name>
<dbReference type="PANTHER" id="PTHR13318">
    <property type="entry name" value="PARTNER OF PAIRED, ISOFORM B-RELATED"/>
    <property type="match status" value="1"/>
</dbReference>
<evidence type="ECO:0000259" key="2">
    <source>
        <dbReference type="PROSITE" id="PS50042"/>
    </source>
</evidence>
<feature type="compositionally biased region" description="Pro residues" evidence="1">
    <location>
        <begin position="1"/>
        <end position="16"/>
    </location>
</feature>
<dbReference type="SUPFAM" id="SSF51206">
    <property type="entry name" value="cAMP-binding domain-like"/>
    <property type="match status" value="1"/>
</dbReference>
<dbReference type="InterPro" id="IPR014710">
    <property type="entry name" value="RmlC-like_jellyroll"/>
</dbReference>
<reference evidence="3 4" key="1">
    <citation type="journal article" date="2019" name="Sci. Rep.">
        <title>Comparative genomics of chytrid fungi reveal insights into the obligate biotrophic and pathogenic lifestyle of Synchytrium endobioticum.</title>
        <authorList>
            <person name="van de Vossenberg B.T.L.H."/>
            <person name="Warris S."/>
            <person name="Nguyen H.D.T."/>
            <person name="van Gent-Pelzer M.P.E."/>
            <person name="Joly D.L."/>
            <person name="van de Geest H.C."/>
            <person name="Bonants P.J.M."/>
            <person name="Smith D.S."/>
            <person name="Levesque C.A."/>
            <person name="van der Lee T.A.J."/>
        </authorList>
    </citation>
    <scope>NUCLEOTIDE SEQUENCE [LARGE SCALE GENOMIC DNA]</scope>
    <source>
        <strain evidence="3 4">LEV6574</strain>
    </source>
</reference>
<evidence type="ECO:0000313" key="4">
    <source>
        <dbReference type="Proteomes" id="UP000320475"/>
    </source>
</evidence>
<dbReference type="PROSITE" id="PS00888">
    <property type="entry name" value="CNMP_BINDING_1"/>
    <property type="match status" value="1"/>
</dbReference>
<dbReference type="InterPro" id="IPR032675">
    <property type="entry name" value="LRR_dom_sf"/>
</dbReference>
<gene>
    <name evidence="3" type="ORF">SeLEV6574_g03770</name>
</gene>
<evidence type="ECO:0000256" key="1">
    <source>
        <dbReference type="SAM" id="MobiDB-lite"/>
    </source>
</evidence>
<sequence length="846" mass="92516">MGIPIPIPDLRPPPSVHPGMGAPWHGQPRQPRATTNRIVAATERMRDNIFPDPSGLMSCKVLIASSLHPPPLSAAGSSFFESNDVPAEIQTILRKHPMFASVNDESFIHSLANACHCRFSQPGEIIIEEGTEASNMFFVIKGTVQVQSGDSEIVFAQLGKGSYFGEIAILFSVNRTATVCAKSKCVLARLSAEELHIILERYPEVAVAINNEAKKRFAELKREIEKAGRAAPSMTFDGLQEKRKREFASKSSSSKSLFPTQRSSAIDIDFFSAASVNPDPVTPTVVPPEPLSSYIGSVAPEHRTPESLWAPIAHNSLPNDVASLGDSSSQVTPELTAHATPSASEDDDEDDLYDDESDVILGLPMDENDVEPFEDLSSTSDDVKSLPPMPTGGRGHPMLAAFVGRNGAKRRASVAVWSDDKLMQLANLKFGTGSTSGDLMPTPKANKWFADSILASDHDEELEPPVPEEKEELYGVLGKAIIARVLKYLPFTMVLKLRRVSRPYAALIAHPDYHLTEHADLSTCHKQINDKNLLAIASYVGPNVINLDMKKCWEVTDKGLIKAASYMPHVQHWNLASVWEVADTGLTALARSCGSLITIDLSNCRRITNVGMLAILSACPNLANVSLSYCKGLTDEVMDHPQWKRVRKLDLERCSEIRDPGFEKWRYPFTMDQQRAPISNAPANGHDSTISTSPINARQEFVLEELCLKDCAFLTDDAIISISLTCPLLRVLSLSFCCSFTETFAVSLVAGCPALEELDLSYCGVAVTDECLEILGKGLASSLDKLNLRNCVRITDAGLASLAEHALALREINVSNCKLITRAGLARHKWETLSRTIFMNETIPPM</sequence>
<dbReference type="Gene3D" id="3.80.10.10">
    <property type="entry name" value="Ribonuclease Inhibitor"/>
    <property type="match status" value="2"/>
</dbReference>
<dbReference type="VEuPathDB" id="FungiDB:SeMB42_g07425"/>
<comment type="caution">
    <text evidence="3">The sequence shown here is derived from an EMBL/GenBank/DDBJ whole genome shotgun (WGS) entry which is preliminary data.</text>
</comment>
<feature type="domain" description="Cyclic nucleotide-binding" evidence="2">
    <location>
        <begin position="98"/>
        <end position="216"/>
    </location>
</feature>
<dbReference type="SMART" id="SM00100">
    <property type="entry name" value="cNMP"/>
    <property type="match status" value="1"/>
</dbReference>
<dbReference type="EMBL" id="QEAM01000136">
    <property type="protein sequence ID" value="TPX45603.1"/>
    <property type="molecule type" value="Genomic_DNA"/>
</dbReference>
<feature type="region of interest" description="Disordered" evidence="1">
    <location>
        <begin position="1"/>
        <end position="33"/>
    </location>
</feature>
<dbReference type="Pfam" id="PF00027">
    <property type="entry name" value="cNMP_binding"/>
    <property type="match status" value="1"/>
</dbReference>
<dbReference type="SMART" id="SM00367">
    <property type="entry name" value="LRR_CC"/>
    <property type="match status" value="8"/>
</dbReference>
<feature type="region of interest" description="Disordered" evidence="1">
    <location>
        <begin position="320"/>
        <end position="353"/>
    </location>
</feature>